<gene>
    <name evidence="6" type="ORF">E2K98_07065</name>
    <name evidence="5" type="ORF">RCG21_13515</name>
</gene>
<evidence type="ECO:0000259" key="4">
    <source>
        <dbReference type="PROSITE" id="PS51387"/>
    </source>
</evidence>
<dbReference type="Proteomes" id="UP001178888">
    <property type="component" value="Unassembled WGS sequence"/>
</dbReference>
<dbReference type="InterPro" id="IPR016169">
    <property type="entry name" value="FAD-bd_PCMH_sub2"/>
</dbReference>
<dbReference type="SUPFAM" id="SSF56176">
    <property type="entry name" value="FAD-binding/transporter-associated domain-like"/>
    <property type="match status" value="1"/>
</dbReference>
<proteinExistence type="predicted"/>
<dbReference type="AlphaFoldDB" id="A0A4R5VVE4"/>
<dbReference type="InterPro" id="IPR016167">
    <property type="entry name" value="FAD-bd_PCMH_sub1"/>
</dbReference>
<dbReference type="EMBL" id="JAVGVR010000001">
    <property type="protein sequence ID" value="MDQ6597364.1"/>
    <property type="molecule type" value="Genomic_DNA"/>
</dbReference>
<dbReference type="Proteomes" id="UP000295132">
    <property type="component" value="Unassembled WGS sequence"/>
</dbReference>
<organism evidence="6 7">
    <name type="scientific">Bacillus salipaludis</name>
    <dbReference type="NCBI Taxonomy" id="2547811"/>
    <lineage>
        <taxon>Bacteria</taxon>
        <taxon>Bacillati</taxon>
        <taxon>Bacillota</taxon>
        <taxon>Bacilli</taxon>
        <taxon>Bacillales</taxon>
        <taxon>Bacillaceae</taxon>
        <taxon>Bacillus</taxon>
    </lineage>
</organism>
<reference evidence="6 7" key="1">
    <citation type="submission" date="2019-03" db="EMBL/GenBank/DDBJ databases">
        <title>Bacillus niacini sp. nov. a Nicotinate-Metabolizing Mesophile Isolated from Soil.</title>
        <authorList>
            <person name="Zhang G."/>
        </authorList>
    </citation>
    <scope>NUCLEOTIDE SEQUENCE [LARGE SCALE GENOMIC DNA]</scope>
    <source>
        <strain evidence="6 7">WN066</strain>
    </source>
</reference>
<feature type="domain" description="FAD-binding PCMH-type" evidence="4">
    <location>
        <begin position="1"/>
        <end position="174"/>
    </location>
</feature>
<sequence length="279" mass="31261">MIPFDFEYYRPETIQEAVQTFEDIQKQGKSVLYYSGGTEFITFSRRNHLTADAVIDLKGIPECNVLEVQEEQLVIGSGVTLNHITESNLFPLLGEAVKKVADHTSRNKITIGGNLNSRLIYREGILPLLLSNAMVKLAGSEGETLIPLEEVFQQNLQISQGQFLVQILINKSYLHLLHFSLKKTKSTKVGYPVVSIAALVKDKKLRTAFSGICSYPFRSMEIENILNDSSLPVDGRVQRAVERLPSTIVHDIQASAEYREFVFKNALSETIEALKEAIT</sequence>
<dbReference type="InterPro" id="IPR036683">
    <property type="entry name" value="CO_DH_flav_C_dom_sf"/>
</dbReference>
<evidence type="ECO:0000256" key="3">
    <source>
        <dbReference type="ARBA" id="ARBA00023002"/>
    </source>
</evidence>
<dbReference type="InterPro" id="IPR016166">
    <property type="entry name" value="FAD-bd_PCMH"/>
</dbReference>
<keyword evidence="2" id="KW-0274">FAD</keyword>
<dbReference type="PANTHER" id="PTHR42659:SF2">
    <property type="entry name" value="XANTHINE DEHYDROGENASE SUBUNIT C-RELATED"/>
    <property type="match status" value="1"/>
</dbReference>
<keyword evidence="8" id="KW-1185">Reference proteome</keyword>
<evidence type="ECO:0000313" key="6">
    <source>
        <dbReference type="EMBL" id="TDK63204.1"/>
    </source>
</evidence>
<accession>A0A4R5VVE4</accession>
<dbReference type="EMBL" id="SMYO01000003">
    <property type="protein sequence ID" value="TDK63204.1"/>
    <property type="molecule type" value="Genomic_DNA"/>
</dbReference>
<comment type="caution">
    <text evidence="6">The sequence shown here is derived from an EMBL/GenBank/DDBJ whole genome shotgun (WGS) entry which is preliminary data.</text>
</comment>
<dbReference type="Gene3D" id="3.30.390.50">
    <property type="entry name" value="CO dehydrogenase flavoprotein, C-terminal domain"/>
    <property type="match status" value="1"/>
</dbReference>
<evidence type="ECO:0000313" key="5">
    <source>
        <dbReference type="EMBL" id="MDQ6597364.1"/>
    </source>
</evidence>
<name>A0A4R5VVE4_9BACI</name>
<protein>
    <submittedName>
        <fullName evidence="5">FAD binding domain-containing protein</fullName>
    </submittedName>
    <submittedName>
        <fullName evidence="6">Xanthine dehydrogenase</fullName>
    </submittedName>
</protein>
<dbReference type="PROSITE" id="PS51387">
    <property type="entry name" value="FAD_PCMH"/>
    <property type="match status" value="1"/>
</dbReference>
<dbReference type="InterPro" id="IPR051312">
    <property type="entry name" value="Diverse_Substr_Oxidored"/>
</dbReference>
<keyword evidence="3" id="KW-0560">Oxidoreductase</keyword>
<dbReference type="Gene3D" id="3.30.43.10">
    <property type="entry name" value="Uridine Diphospho-n-acetylenolpyruvylglucosamine Reductase, domain 2"/>
    <property type="match status" value="1"/>
</dbReference>
<dbReference type="Pfam" id="PF00941">
    <property type="entry name" value="FAD_binding_5"/>
    <property type="match status" value="1"/>
</dbReference>
<reference evidence="5" key="2">
    <citation type="submission" date="2023-08" db="EMBL/GenBank/DDBJ databases">
        <title>Nitrogen cycling bacteria in agricultural field soils.</title>
        <authorList>
            <person name="Jang J."/>
        </authorList>
    </citation>
    <scope>NUCLEOTIDE SEQUENCE</scope>
    <source>
        <strain evidence="5">PS3-36</strain>
    </source>
</reference>
<dbReference type="RefSeq" id="WP_133333546.1">
    <property type="nucleotide sequence ID" value="NZ_JAVGVR010000001.1"/>
</dbReference>
<evidence type="ECO:0000313" key="8">
    <source>
        <dbReference type="Proteomes" id="UP001178888"/>
    </source>
</evidence>
<dbReference type="InterPro" id="IPR036318">
    <property type="entry name" value="FAD-bd_PCMH-like_sf"/>
</dbReference>
<dbReference type="PANTHER" id="PTHR42659">
    <property type="entry name" value="XANTHINE DEHYDROGENASE SUBUNIT C-RELATED"/>
    <property type="match status" value="1"/>
</dbReference>
<dbReference type="InterPro" id="IPR005107">
    <property type="entry name" value="CO_DH_flav_C"/>
</dbReference>
<dbReference type="GO" id="GO:0016491">
    <property type="term" value="F:oxidoreductase activity"/>
    <property type="evidence" value="ECO:0007669"/>
    <property type="project" value="UniProtKB-KW"/>
</dbReference>
<dbReference type="InterPro" id="IPR002346">
    <property type="entry name" value="Mopterin_DH_FAD-bd"/>
</dbReference>
<dbReference type="SUPFAM" id="SSF55447">
    <property type="entry name" value="CO dehydrogenase flavoprotein C-terminal domain-like"/>
    <property type="match status" value="1"/>
</dbReference>
<dbReference type="GO" id="GO:0071949">
    <property type="term" value="F:FAD binding"/>
    <property type="evidence" value="ECO:0007669"/>
    <property type="project" value="InterPro"/>
</dbReference>
<evidence type="ECO:0000313" key="7">
    <source>
        <dbReference type="Proteomes" id="UP000295132"/>
    </source>
</evidence>
<evidence type="ECO:0000256" key="1">
    <source>
        <dbReference type="ARBA" id="ARBA00022630"/>
    </source>
</evidence>
<evidence type="ECO:0000256" key="2">
    <source>
        <dbReference type="ARBA" id="ARBA00022827"/>
    </source>
</evidence>
<dbReference type="Gene3D" id="3.30.465.10">
    <property type="match status" value="1"/>
</dbReference>
<dbReference type="SMART" id="SM01092">
    <property type="entry name" value="CO_deh_flav_C"/>
    <property type="match status" value="1"/>
</dbReference>
<keyword evidence="1" id="KW-0285">Flavoprotein</keyword>